<dbReference type="Pfam" id="PF01569">
    <property type="entry name" value="PAP2"/>
    <property type="match status" value="1"/>
</dbReference>
<dbReference type="Proteomes" id="UP000194933">
    <property type="component" value="Unassembled WGS sequence"/>
</dbReference>
<evidence type="ECO:0000259" key="3">
    <source>
        <dbReference type="SMART" id="SM00014"/>
    </source>
</evidence>
<reference evidence="4 5" key="1">
    <citation type="submission" date="2017-05" db="EMBL/GenBank/DDBJ databases">
        <title>The Genome Sequence of Enterococcus sp. 10A9_DIV0425.</title>
        <authorList>
            <consortium name="The Broad Institute Genomics Platform"/>
            <consortium name="The Broad Institute Genomic Center for Infectious Diseases"/>
            <person name="Earl A."/>
            <person name="Manson A."/>
            <person name="Schwartman J."/>
            <person name="Gilmore M."/>
            <person name="Abouelleil A."/>
            <person name="Cao P."/>
            <person name="Chapman S."/>
            <person name="Cusick C."/>
            <person name="Shea T."/>
            <person name="Young S."/>
            <person name="Neafsey D."/>
            <person name="Nusbaum C."/>
            <person name="Birren B."/>
        </authorList>
    </citation>
    <scope>NUCLEOTIDE SEQUENCE [LARGE SCALE GENOMIC DNA]</scope>
    <source>
        <strain evidence="4 5">10A9_DIV0425</strain>
    </source>
</reference>
<comment type="caution">
    <text evidence="4">The sequence shown here is derived from an EMBL/GenBank/DDBJ whole genome shotgun (WGS) entry which is preliminary data.</text>
</comment>
<evidence type="ECO:0000256" key="1">
    <source>
        <dbReference type="ARBA" id="ARBA00006068"/>
    </source>
</evidence>
<proteinExistence type="inferred from homology"/>
<evidence type="ECO:0000256" key="2">
    <source>
        <dbReference type="SAM" id="Phobius"/>
    </source>
</evidence>
<sequence length="535" mass="61131">MIMRQIPKKILWLSIVSTCLLGGLTLLVVTKNAYFYEIDSAIYTYYKPIDDPLLTQMIGYIAKLATLFPTILLTFIIAIFSWKKNYRNLALWNIVTILSISFLGFIWKQGVHRPRPDVEQLIPRSSYSFPSGHSILSMGLFLLCLVSLYVIYDHQKIRKFYWLGILYPLGIAFSRLYLRVHYPSDILAGFLLSLAVVGFSYCVFSSYISQQTVTNTRKKRQLFTRKQKGGLAFMFLLLCLILTGVVYSVRFYIDAKNTVGGMQQPLQRETVVREKDTPVSILVLGIANDSKRKSDYRANTIMLVTLNNQKKTTTITSIPRDSFVEIANQDGLIDKINHAHSYGGIDMMVDTVEQYLQIPIHHYVTLNMDGLEDLIDAVGGITVNNAFEFDAEGIHYPEGVLELNGWEGLQYARMRAEDPENDYGRQKRQREVVNVLVQEFLSVRSLFNYRNLLDVVGENGTTDLSLDEMIGMMNDYHLALGNITNHQLKGEQYIGDGILGEAGIYYEKIPEEERERIIDLLHEQLEIKNSNLSND</sequence>
<feature type="transmembrane region" description="Helical" evidence="2">
    <location>
        <begin position="57"/>
        <end position="82"/>
    </location>
</feature>
<dbReference type="InterPro" id="IPR000326">
    <property type="entry name" value="PAP2/HPO"/>
</dbReference>
<accession>A0A2C9XPQ4</accession>
<feature type="transmembrane region" description="Helical" evidence="2">
    <location>
        <begin position="229"/>
        <end position="253"/>
    </location>
</feature>
<dbReference type="InterPro" id="IPR004474">
    <property type="entry name" value="LytR_CpsA_psr"/>
</dbReference>
<feature type="domain" description="Phosphatidic acid phosphatase type 2/haloperoxidase" evidence="3">
    <location>
        <begin position="89"/>
        <end position="201"/>
    </location>
</feature>
<gene>
    <name evidence="4" type="ORF">A5844_000401</name>
</gene>
<feature type="transmembrane region" description="Helical" evidence="2">
    <location>
        <begin position="186"/>
        <end position="208"/>
    </location>
</feature>
<dbReference type="InterPro" id="IPR050922">
    <property type="entry name" value="LytR/CpsA/Psr_CW_biosynth"/>
</dbReference>
<dbReference type="EMBL" id="NGMO01000001">
    <property type="protein sequence ID" value="OTP12185.1"/>
    <property type="molecule type" value="Genomic_DNA"/>
</dbReference>
<dbReference type="SUPFAM" id="SSF48317">
    <property type="entry name" value="Acid phosphatase/Vanadium-dependent haloperoxidase"/>
    <property type="match status" value="1"/>
</dbReference>
<dbReference type="PANTHER" id="PTHR33392">
    <property type="entry name" value="POLYISOPRENYL-TEICHOIC ACID--PEPTIDOGLYCAN TEICHOIC ACID TRANSFERASE TAGU"/>
    <property type="match status" value="1"/>
</dbReference>
<dbReference type="NCBIfam" id="TIGR00350">
    <property type="entry name" value="lytR_cpsA_psr"/>
    <property type="match status" value="1"/>
</dbReference>
<dbReference type="InterPro" id="IPR036938">
    <property type="entry name" value="PAP2/HPO_sf"/>
</dbReference>
<keyword evidence="2" id="KW-1133">Transmembrane helix</keyword>
<dbReference type="AlphaFoldDB" id="A0A2C9XPQ4"/>
<keyword evidence="2" id="KW-0812">Transmembrane</keyword>
<dbReference type="Gene3D" id="3.40.630.190">
    <property type="entry name" value="LCP protein"/>
    <property type="match status" value="1"/>
</dbReference>
<protein>
    <recommendedName>
        <fullName evidence="3">Phosphatidic acid phosphatase type 2/haloperoxidase domain-containing protein</fullName>
    </recommendedName>
</protein>
<feature type="transmembrane region" description="Helical" evidence="2">
    <location>
        <begin position="89"/>
        <end position="107"/>
    </location>
</feature>
<dbReference type="Pfam" id="PF03816">
    <property type="entry name" value="LytR_cpsA_psr"/>
    <property type="match status" value="1"/>
</dbReference>
<evidence type="ECO:0000313" key="5">
    <source>
        <dbReference type="Proteomes" id="UP000194933"/>
    </source>
</evidence>
<dbReference type="PANTHER" id="PTHR33392:SF6">
    <property type="entry name" value="POLYISOPRENYL-TEICHOIC ACID--PEPTIDOGLYCAN TEICHOIC ACID TRANSFERASE TAGU"/>
    <property type="match status" value="1"/>
</dbReference>
<feature type="transmembrane region" description="Helical" evidence="2">
    <location>
        <begin position="127"/>
        <end position="151"/>
    </location>
</feature>
<dbReference type="STRING" id="1987383.A5844_000401"/>
<keyword evidence="5" id="KW-1185">Reference proteome</keyword>
<organism evidence="4 5">
    <name type="scientific">Candidatus Enterococcus wittei</name>
    <dbReference type="NCBI Taxonomy" id="1987383"/>
    <lineage>
        <taxon>Bacteria</taxon>
        <taxon>Bacillati</taxon>
        <taxon>Bacillota</taxon>
        <taxon>Bacilli</taxon>
        <taxon>Lactobacillales</taxon>
        <taxon>Enterococcaceae</taxon>
        <taxon>Enterococcus</taxon>
    </lineage>
</organism>
<evidence type="ECO:0000313" key="4">
    <source>
        <dbReference type="EMBL" id="OTP12185.1"/>
    </source>
</evidence>
<dbReference type="Gene3D" id="1.20.144.10">
    <property type="entry name" value="Phosphatidic acid phosphatase type 2/haloperoxidase"/>
    <property type="match status" value="1"/>
</dbReference>
<feature type="transmembrane region" description="Helical" evidence="2">
    <location>
        <begin position="160"/>
        <end position="180"/>
    </location>
</feature>
<comment type="similarity">
    <text evidence="1">Belongs to the LytR/CpsA/Psr (LCP) family.</text>
</comment>
<name>A0A2C9XPQ4_9ENTE</name>
<keyword evidence="2" id="KW-0472">Membrane</keyword>
<dbReference type="CDD" id="cd03392">
    <property type="entry name" value="PAP2_like_2"/>
    <property type="match status" value="1"/>
</dbReference>
<dbReference type="SMART" id="SM00014">
    <property type="entry name" value="acidPPc"/>
    <property type="match status" value="1"/>
</dbReference>